<evidence type="ECO:0008006" key="3">
    <source>
        <dbReference type="Google" id="ProtNLM"/>
    </source>
</evidence>
<dbReference type="RefSeq" id="WP_062130353.1">
    <property type="nucleotide sequence ID" value="NZ_LRBG01000031.1"/>
</dbReference>
<dbReference type="STRING" id="1399968.CI15_20675"/>
<accession>A0A149PKK6</accession>
<reference evidence="1 2" key="1">
    <citation type="journal article" date="2015" name="Int. J. Syst. Evol. Microbiol.">
        <title>Burkholderia monticola sp. nov., isolated from mountain soil.</title>
        <authorList>
            <person name="Baek I."/>
            <person name="Seo B."/>
            <person name="Lee I."/>
            <person name="Yi H."/>
            <person name="Chun J."/>
        </authorList>
    </citation>
    <scope>NUCLEOTIDE SEQUENCE [LARGE SCALE GENOMIC DNA]</scope>
    <source>
        <strain evidence="1 2">JC2948</strain>
    </source>
</reference>
<sequence>MSVSSDYSLSECARVTSAYESRFRVQEPNSSKRRIGVVALGHLSGRAIEEIADRSGPWVKLFVARERGLSAGKPTIQPELHLTHFDGAPITPEDLIRTVDAVILVASAHDVDSGVAQAIVDAGRPMRRSMMAVILSEQGHGDELRDNFTQLRPHMHMLVVTNESSYLDTLLTSFGV</sequence>
<dbReference type="EMBL" id="LRBG01000031">
    <property type="protein sequence ID" value="KXU85571.1"/>
    <property type="molecule type" value="Genomic_DNA"/>
</dbReference>
<evidence type="ECO:0000313" key="2">
    <source>
        <dbReference type="Proteomes" id="UP000075613"/>
    </source>
</evidence>
<dbReference type="Proteomes" id="UP000075613">
    <property type="component" value="Unassembled WGS sequence"/>
</dbReference>
<comment type="caution">
    <text evidence="1">The sequence shown here is derived from an EMBL/GenBank/DDBJ whole genome shotgun (WGS) entry which is preliminary data.</text>
</comment>
<proteinExistence type="predicted"/>
<gene>
    <name evidence="1" type="ORF">CI15_20675</name>
</gene>
<protein>
    <recommendedName>
        <fullName evidence="3">Pyrroline-5-carboxylate reductase catalytic N-terminal domain-containing protein</fullName>
    </recommendedName>
</protein>
<evidence type="ECO:0000313" key="1">
    <source>
        <dbReference type="EMBL" id="KXU85571.1"/>
    </source>
</evidence>
<dbReference type="OrthoDB" id="7844869at2"/>
<name>A0A149PKK6_9BURK</name>
<organism evidence="1 2">
    <name type="scientific">Paraburkholderia monticola</name>
    <dbReference type="NCBI Taxonomy" id="1399968"/>
    <lineage>
        <taxon>Bacteria</taxon>
        <taxon>Pseudomonadati</taxon>
        <taxon>Pseudomonadota</taxon>
        <taxon>Betaproteobacteria</taxon>
        <taxon>Burkholderiales</taxon>
        <taxon>Burkholderiaceae</taxon>
        <taxon>Paraburkholderia</taxon>
    </lineage>
</organism>
<keyword evidence="2" id="KW-1185">Reference proteome</keyword>
<dbReference type="AlphaFoldDB" id="A0A149PKK6"/>